<dbReference type="PROSITE" id="PS00678">
    <property type="entry name" value="WD_REPEATS_1"/>
    <property type="match status" value="1"/>
</dbReference>
<dbReference type="EMBL" id="NBIV01000098">
    <property type="protein sequence ID" value="PXF44200.1"/>
    <property type="molecule type" value="Genomic_DNA"/>
</dbReference>
<keyword evidence="4" id="KW-0175">Coiled coil</keyword>
<feature type="region of interest" description="Disordered" evidence="5">
    <location>
        <begin position="40"/>
        <end position="124"/>
    </location>
</feature>
<sequence>MLSRKSQSASTSASSPRCPICRSAPTDPFVTRCAHTFCYEQPRHPPRTPSPRAPPHPTSPPRLNPRPRPPAQRPDAAARRARAQAVADAALLPPTTAPPSSAPPRTPTVTPPATAPPPAPVVPPLPAVPGDARALLAAGENLSAEQLAGIIAQLQQKLEQKEDVERRVETALLLDFLHHVRKEKQTIITRLRREVALLEDDVNAAELQRARFRTPDTSSATSCASDGRHTALDLRNRRTRCESPSSNPAFIKKRKRLSHVYDLLQNHYFSTVASQHGERRSTALQSFKDDISKLTQYTRLRDSATLMHVARVPDAPGRDVFKASNIVSSIEFDRDSEFLATAGVTKRIKIFEFSSVTRNLTDVHYPIREIKANEKLSWICWNPYIRHHLVSSDYEGVVALWDINLGKAYCEFEEHESRVWSVDFCPTKPTVFASGSDDCRVKLWCTSQRNSVLTIDNRGANVCSVKFHPTAPEKLAFGSVDHGIHYYDLRKAEQPLHVFKSHSRTVSYVKFMSPSSLVSASVDSTVKLWDLKTMSLERNFTGHKNDRNFVGLSVTPDYIACGSEENTVYCYYKAIPRPFATYRFSSVDPLTGKEMQGDDYSQFVSSVCWCPRDPTKLIAANSLGNVKVLSLESEDSDEEKDEKRHRTER</sequence>
<feature type="coiled-coil region" evidence="4">
    <location>
        <begin position="144"/>
        <end position="208"/>
    </location>
</feature>
<feature type="region of interest" description="Disordered" evidence="5">
    <location>
        <begin position="1"/>
        <end position="27"/>
    </location>
</feature>
<evidence type="ECO:0000256" key="4">
    <source>
        <dbReference type="SAM" id="Coils"/>
    </source>
</evidence>
<keyword evidence="2" id="KW-0677">Repeat</keyword>
<dbReference type="PANTHER" id="PTHR44080">
    <property type="entry name" value="E3 UBIQUITIN-PROTEIN LIGASE COP1"/>
    <property type="match status" value="1"/>
</dbReference>
<comment type="caution">
    <text evidence="6">The sequence shown here is derived from an EMBL/GenBank/DDBJ whole genome shotgun (WGS) entry which is preliminary data.</text>
</comment>
<evidence type="ECO:0000256" key="3">
    <source>
        <dbReference type="PROSITE-ProRule" id="PRU00221"/>
    </source>
</evidence>
<evidence type="ECO:0000256" key="5">
    <source>
        <dbReference type="SAM" id="MobiDB-lite"/>
    </source>
</evidence>
<gene>
    <name evidence="6" type="ORF">BWQ96_06060</name>
</gene>
<keyword evidence="7" id="KW-1185">Reference proteome</keyword>
<feature type="compositionally biased region" description="Pro residues" evidence="5">
    <location>
        <begin position="95"/>
        <end position="124"/>
    </location>
</feature>
<dbReference type="SUPFAM" id="SSF57850">
    <property type="entry name" value="RING/U-box"/>
    <property type="match status" value="1"/>
</dbReference>
<proteinExistence type="predicted"/>
<feature type="compositionally biased region" description="Low complexity" evidence="5">
    <location>
        <begin position="83"/>
        <end position="94"/>
    </location>
</feature>
<dbReference type="AlphaFoldDB" id="A0A2V3ISW4"/>
<feature type="compositionally biased region" description="Pro residues" evidence="5">
    <location>
        <begin position="47"/>
        <end position="72"/>
    </location>
</feature>
<evidence type="ECO:0000256" key="1">
    <source>
        <dbReference type="ARBA" id="ARBA00022574"/>
    </source>
</evidence>
<accession>A0A2V3ISW4</accession>
<dbReference type="InterPro" id="IPR019775">
    <property type="entry name" value="WD40_repeat_CS"/>
</dbReference>
<name>A0A2V3ISW4_9FLOR</name>
<dbReference type="Gene3D" id="3.30.40.10">
    <property type="entry name" value="Zinc/RING finger domain, C3HC4 (zinc finger)"/>
    <property type="match status" value="1"/>
</dbReference>
<keyword evidence="1 3" id="KW-0853">WD repeat</keyword>
<dbReference type="OrthoDB" id="273771at2759"/>
<dbReference type="PROSITE" id="PS50294">
    <property type="entry name" value="WD_REPEATS_REGION"/>
    <property type="match status" value="2"/>
</dbReference>
<protein>
    <submittedName>
        <fullName evidence="6">E3 ubiquitin-protein ligase COP1</fullName>
    </submittedName>
</protein>
<dbReference type="InterPro" id="IPR013083">
    <property type="entry name" value="Znf_RING/FYVE/PHD"/>
</dbReference>
<dbReference type="Pfam" id="PF00400">
    <property type="entry name" value="WD40"/>
    <property type="match status" value="2"/>
</dbReference>
<feature type="repeat" description="WD" evidence="3">
    <location>
        <begin position="499"/>
        <end position="539"/>
    </location>
</feature>
<dbReference type="PROSITE" id="PS50082">
    <property type="entry name" value="WD_REPEATS_2"/>
    <property type="match status" value="2"/>
</dbReference>
<dbReference type="GO" id="GO:0061630">
    <property type="term" value="F:ubiquitin protein ligase activity"/>
    <property type="evidence" value="ECO:0007669"/>
    <property type="project" value="InterPro"/>
</dbReference>
<dbReference type="Proteomes" id="UP000247409">
    <property type="component" value="Unassembled WGS sequence"/>
</dbReference>
<reference evidence="6 7" key="1">
    <citation type="journal article" date="2018" name="Mol. Biol. Evol.">
        <title>Analysis of the draft genome of the red seaweed Gracilariopsis chorda provides insights into genome size evolution in Rhodophyta.</title>
        <authorList>
            <person name="Lee J."/>
            <person name="Yang E.C."/>
            <person name="Graf L."/>
            <person name="Yang J.H."/>
            <person name="Qiu H."/>
            <person name="Zel Zion U."/>
            <person name="Chan C.X."/>
            <person name="Stephens T.G."/>
            <person name="Weber A.P.M."/>
            <person name="Boo G.H."/>
            <person name="Boo S.M."/>
            <person name="Kim K.M."/>
            <person name="Shin Y."/>
            <person name="Jung M."/>
            <person name="Lee S.J."/>
            <person name="Yim H.S."/>
            <person name="Lee J.H."/>
            <person name="Bhattacharya D."/>
            <person name="Yoon H.S."/>
        </authorList>
    </citation>
    <scope>NUCLEOTIDE SEQUENCE [LARGE SCALE GENOMIC DNA]</scope>
    <source>
        <strain evidence="6 7">SKKU-2015</strain>
        <tissue evidence="6">Whole body</tissue>
    </source>
</reference>
<evidence type="ECO:0000313" key="6">
    <source>
        <dbReference type="EMBL" id="PXF44200.1"/>
    </source>
</evidence>
<organism evidence="6 7">
    <name type="scientific">Gracilariopsis chorda</name>
    <dbReference type="NCBI Taxonomy" id="448386"/>
    <lineage>
        <taxon>Eukaryota</taxon>
        <taxon>Rhodophyta</taxon>
        <taxon>Florideophyceae</taxon>
        <taxon>Rhodymeniophycidae</taxon>
        <taxon>Gracilariales</taxon>
        <taxon>Gracilariaceae</taxon>
        <taxon>Gracilariopsis</taxon>
    </lineage>
</organism>
<dbReference type="SMART" id="SM00320">
    <property type="entry name" value="WD40"/>
    <property type="match status" value="7"/>
</dbReference>
<dbReference type="InterPro" id="IPR001680">
    <property type="entry name" value="WD40_rpt"/>
</dbReference>
<evidence type="ECO:0000313" key="7">
    <source>
        <dbReference type="Proteomes" id="UP000247409"/>
    </source>
</evidence>
<feature type="repeat" description="WD" evidence="3">
    <location>
        <begin position="412"/>
        <end position="454"/>
    </location>
</feature>
<dbReference type="Gene3D" id="2.130.10.10">
    <property type="entry name" value="YVTN repeat-like/Quinoprotein amine dehydrogenase"/>
    <property type="match status" value="1"/>
</dbReference>
<dbReference type="SUPFAM" id="SSF50978">
    <property type="entry name" value="WD40 repeat-like"/>
    <property type="match status" value="1"/>
</dbReference>
<feature type="compositionally biased region" description="Low complexity" evidence="5">
    <location>
        <begin position="1"/>
        <end position="15"/>
    </location>
</feature>
<dbReference type="InterPro" id="IPR036322">
    <property type="entry name" value="WD40_repeat_dom_sf"/>
</dbReference>
<dbReference type="STRING" id="448386.A0A2V3ISW4"/>
<evidence type="ECO:0000256" key="2">
    <source>
        <dbReference type="ARBA" id="ARBA00022737"/>
    </source>
</evidence>
<dbReference type="InterPro" id="IPR042755">
    <property type="entry name" value="COP1"/>
</dbReference>
<dbReference type="InterPro" id="IPR015943">
    <property type="entry name" value="WD40/YVTN_repeat-like_dom_sf"/>
</dbReference>